<name>L1II34_GUITC</name>
<reference evidence="3" key="3">
    <citation type="submission" date="2015-06" db="UniProtKB">
        <authorList>
            <consortium name="EnsemblProtists"/>
        </authorList>
    </citation>
    <scope>IDENTIFICATION</scope>
</reference>
<accession>L1II34</accession>
<evidence type="ECO:0000313" key="3">
    <source>
        <dbReference type="EnsemblProtists" id="EKX35604"/>
    </source>
</evidence>
<dbReference type="Proteomes" id="UP000011087">
    <property type="component" value="Unassembled WGS sequence"/>
</dbReference>
<organism evidence="2">
    <name type="scientific">Guillardia theta (strain CCMP2712)</name>
    <name type="common">Cryptophyte</name>
    <dbReference type="NCBI Taxonomy" id="905079"/>
    <lineage>
        <taxon>Eukaryota</taxon>
        <taxon>Cryptophyceae</taxon>
        <taxon>Pyrenomonadales</taxon>
        <taxon>Geminigeraceae</taxon>
        <taxon>Guillardia</taxon>
    </lineage>
</organism>
<dbReference type="EMBL" id="JH993087">
    <property type="protein sequence ID" value="EKX35604.1"/>
    <property type="molecule type" value="Genomic_DNA"/>
</dbReference>
<dbReference type="RefSeq" id="XP_005822584.1">
    <property type="nucleotide sequence ID" value="XM_005822527.1"/>
</dbReference>
<feature type="region of interest" description="Disordered" evidence="1">
    <location>
        <begin position="234"/>
        <end position="272"/>
    </location>
</feature>
<gene>
    <name evidence="2" type="ORF">GUITHDRAFT_118204</name>
</gene>
<dbReference type="HOGENOM" id="CLU_817470_0_0_1"/>
<feature type="compositionally biased region" description="Basic and acidic residues" evidence="1">
    <location>
        <begin position="248"/>
        <end position="262"/>
    </location>
</feature>
<protein>
    <submittedName>
        <fullName evidence="2 3">Uncharacterized protein</fullName>
    </submittedName>
</protein>
<dbReference type="GeneID" id="17292353"/>
<dbReference type="EnsemblProtists" id="EKX35604">
    <property type="protein sequence ID" value="EKX35604"/>
    <property type="gene ID" value="GUITHDRAFT_118204"/>
</dbReference>
<feature type="compositionally biased region" description="Polar residues" evidence="1">
    <location>
        <begin position="29"/>
        <end position="41"/>
    </location>
</feature>
<sequence length="340" mass="38746">MLMGQPERSAVKEEVGTIEDAAISEKANKSAQSEIVVSSSLEKMREEKEEEDVPLPAPLANGALKKILKELPEGARVAAETCVQFWKEKKFPTEELIAFLKNISSHSPTLKKSFEDQHNGFLRAMKLQEEQQRKREEEELMERQQVWMRYNSLDGYPSWNHMRHFQPNSTWSGANNFNAGYFHSYPPNMQFIGSRIANSNMPPHPPYHDSLQPMAEYGRQNLFKRTRLDFSERPVTQTMSSSTYSIDDVSKRQRLPSDEPRSAHGVPQISDADLSAAKKALQGRSQRELADHPLGVWLTKKAQQVTSSVFVKVVADVKKTTQQEGISPHTYRCKAILVFR</sequence>
<feature type="compositionally biased region" description="Polar residues" evidence="1">
    <location>
        <begin position="234"/>
        <end position="245"/>
    </location>
</feature>
<reference evidence="4" key="2">
    <citation type="submission" date="2012-11" db="EMBL/GenBank/DDBJ databases">
        <authorList>
            <person name="Kuo A."/>
            <person name="Curtis B.A."/>
            <person name="Tanifuji G."/>
            <person name="Burki F."/>
            <person name="Gruber A."/>
            <person name="Irimia M."/>
            <person name="Maruyama S."/>
            <person name="Arias M.C."/>
            <person name="Ball S.G."/>
            <person name="Gile G.H."/>
            <person name="Hirakawa Y."/>
            <person name="Hopkins J.F."/>
            <person name="Rensing S.A."/>
            <person name="Schmutz J."/>
            <person name="Symeonidi A."/>
            <person name="Elias M."/>
            <person name="Eveleigh R.J."/>
            <person name="Herman E.K."/>
            <person name="Klute M.J."/>
            <person name="Nakayama T."/>
            <person name="Obornik M."/>
            <person name="Reyes-Prieto A."/>
            <person name="Armbrust E.V."/>
            <person name="Aves S.J."/>
            <person name="Beiko R.G."/>
            <person name="Coutinho P."/>
            <person name="Dacks J.B."/>
            <person name="Durnford D.G."/>
            <person name="Fast N.M."/>
            <person name="Green B.R."/>
            <person name="Grisdale C."/>
            <person name="Hempe F."/>
            <person name="Henrissat B."/>
            <person name="Hoppner M.P."/>
            <person name="Ishida K.-I."/>
            <person name="Kim E."/>
            <person name="Koreny L."/>
            <person name="Kroth P.G."/>
            <person name="Liu Y."/>
            <person name="Malik S.-B."/>
            <person name="Maier U.G."/>
            <person name="McRose D."/>
            <person name="Mock T."/>
            <person name="Neilson J.A."/>
            <person name="Onodera N.T."/>
            <person name="Poole A.M."/>
            <person name="Pritham E.J."/>
            <person name="Richards T.A."/>
            <person name="Rocap G."/>
            <person name="Roy S.W."/>
            <person name="Sarai C."/>
            <person name="Schaack S."/>
            <person name="Shirato S."/>
            <person name="Slamovits C.H."/>
            <person name="Spencer D.F."/>
            <person name="Suzuki S."/>
            <person name="Worden A.Z."/>
            <person name="Zauner S."/>
            <person name="Barry K."/>
            <person name="Bell C."/>
            <person name="Bharti A.K."/>
            <person name="Crow J.A."/>
            <person name="Grimwood J."/>
            <person name="Kramer R."/>
            <person name="Lindquist E."/>
            <person name="Lucas S."/>
            <person name="Salamov A."/>
            <person name="McFadden G.I."/>
            <person name="Lane C.E."/>
            <person name="Keeling P.J."/>
            <person name="Gray M.W."/>
            <person name="Grigoriev I.V."/>
            <person name="Archibald J.M."/>
        </authorList>
    </citation>
    <scope>NUCLEOTIDE SEQUENCE</scope>
    <source>
        <strain evidence="4">CCMP2712</strain>
    </source>
</reference>
<reference evidence="2 4" key="1">
    <citation type="journal article" date="2012" name="Nature">
        <title>Algal genomes reveal evolutionary mosaicism and the fate of nucleomorphs.</title>
        <authorList>
            <consortium name="DOE Joint Genome Institute"/>
            <person name="Curtis B.A."/>
            <person name="Tanifuji G."/>
            <person name="Burki F."/>
            <person name="Gruber A."/>
            <person name="Irimia M."/>
            <person name="Maruyama S."/>
            <person name="Arias M.C."/>
            <person name="Ball S.G."/>
            <person name="Gile G.H."/>
            <person name="Hirakawa Y."/>
            <person name="Hopkins J.F."/>
            <person name="Kuo A."/>
            <person name="Rensing S.A."/>
            <person name="Schmutz J."/>
            <person name="Symeonidi A."/>
            <person name="Elias M."/>
            <person name="Eveleigh R.J."/>
            <person name="Herman E.K."/>
            <person name="Klute M.J."/>
            <person name="Nakayama T."/>
            <person name="Obornik M."/>
            <person name="Reyes-Prieto A."/>
            <person name="Armbrust E.V."/>
            <person name="Aves S.J."/>
            <person name="Beiko R.G."/>
            <person name="Coutinho P."/>
            <person name="Dacks J.B."/>
            <person name="Durnford D.G."/>
            <person name="Fast N.M."/>
            <person name="Green B.R."/>
            <person name="Grisdale C.J."/>
            <person name="Hempel F."/>
            <person name="Henrissat B."/>
            <person name="Hoppner M.P."/>
            <person name="Ishida K."/>
            <person name="Kim E."/>
            <person name="Koreny L."/>
            <person name="Kroth P.G."/>
            <person name="Liu Y."/>
            <person name="Malik S.B."/>
            <person name="Maier U.G."/>
            <person name="McRose D."/>
            <person name="Mock T."/>
            <person name="Neilson J.A."/>
            <person name="Onodera N.T."/>
            <person name="Poole A.M."/>
            <person name="Pritham E.J."/>
            <person name="Richards T.A."/>
            <person name="Rocap G."/>
            <person name="Roy S.W."/>
            <person name="Sarai C."/>
            <person name="Schaack S."/>
            <person name="Shirato S."/>
            <person name="Slamovits C.H."/>
            <person name="Spencer D.F."/>
            <person name="Suzuki S."/>
            <person name="Worden A.Z."/>
            <person name="Zauner S."/>
            <person name="Barry K."/>
            <person name="Bell C."/>
            <person name="Bharti A.K."/>
            <person name="Crow J.A."/>
            <person name="Grimwood J."/>
            <person name="Kramer R."/>
            <person name="Lindquist E."/>
            <person name="Lucas S."/>
            <person name="Salamov A."/>
            <person name="McFadden G.I."/>
            <person name="Lane C.E."/>
            <person name="Keeling P.J."/>
            <person name="Gray M.W."/>
            <person name="Grigoriev I.V."/>
            <person name="Archibald J.M."/>
        </authorList>
    </citation>
    <scope>NUCLEOTIDE SEQUENCE</scope>
    <source>
        <strain evidence="2 4">CCMP2712</strain>
    </source>
</reference>
<evidence type="ECO:0000313" key="4">
    <source>
        <dbReference type="Proteomes" id="UP000011087"/>
    </source>
</evidence>
<feature type="region of interest" description="Disordered" evidence="1">
    <location>
        <begin position="25"/>
        <end position="53"/>
    </location>
</feature>
<dbReference type="PaxDb" id="55529-EKX35604"/>
<keyword evidence="4" id="KW-1185">Reference proteome</keyword>
<evidence type="ECO:0000313" key="2">
    <source>
        <dbReference type="EMBL" id="EKX35604.1"/>
    </source>
</evidence>
<evidence type="ECO:0000256" key="1">
    <source>
        <dbReference type="SAM" id="MobiDB-lite"/>
    </source>
</evidence>
<dbReference type="KEGG" id="gtt:GUITHDRAFT_118204"/>
<dbReference type="AlphaFoldDB" id="L1II34"/>
<dbReference type="OrthoDB" id="10614978at2759"/>
<proteinExistence type="predicted"/>